<evidence type="ECO:0000313" key="1">
    <source>
        <dbReference type="EMBL" id="MED6263026.1"/>
    </source>
</evidence>
<dbReference type="Proteomes" id="UP001352852">
    <property type="component" value="Unassembled WGS sequence"/>
</dbReference>
<organism evidence="1 2">
    <name type="scientific">Characodon lateralis</name>
    <dbReference type="NCBI Taxonomy" id="208331"/>
    <lineage>
        <taxon>Eukaryota</taxon>
        <taxon>Metazoa</taxon>
        <taxon>Chordata</taxon>
        <taxon>Craniata</taxon>
        <taxon>Vertebrata</taxon>
        <taxon>Euteleostomi</taxon>
        <taxon>Actinopterygii</taxon>
        <taxon>Neopterygii</taxon>
        <taxon>Teleostei</taxon>
        <taxon>Neoteleostei</taxon>
        <taxon>Acanthomorphata</taxon>
        <taxon>Ovalentaria</taxon>
        <taxon>Atherinomorphae</taxon>
        <taxon>Cyprinodontiformes</taxon>
        <taxon>Goodeidae</taxon>
        <taxon>Characodon</taxon>
    </lineage>
</organism>
<dbReference type="EMBL" id="JAHUTJ010000004">
    <property type="protein sequence ID" value="MED6263026.1"/>
    <property type="molecule type" value="Genomic_DNA"/>
</dbReference>
<name>A0ABU7CLM6_9TELE</name>
<sequence length="143" mass="16163">MLDHLFATIPPSVICYYIPQYGLLPQLPAGITADRKGRRSSDVTVDYIRTLETPTIVFFTLETETGYHAMRARILLEKKLTRGFSSILPTGQKTQRVKLARIGRLAGFTLLIEDVDLTRNQAKPTEVFQGDKIFLFVFVPVDC</sequence>
<keyword evidence="2" id="KW-1185">Reference proteome</keyword>
<proteinExistence type="predicted"/>
<reference evidence="1 2" key="1">
    <citation type="submission" date="2021-06" db="EMBL/GenBank/DDBJ databases">
        <authorList>
            <person name="Palmer J.M."/>
        </authorList>
    </citation>
    <scope>NUCLEOTIDE SEQUENCE [LARGE SCALE GENOMIC DNA]</scope>
    <source>
        <strain evidence="1 2">CL_MEX2019</strain>
        <tissue evidence="1">Muscle</tissue>
    </source>
</reference>
<protein>
    <submittedName>
        <fullName evidence="1">Uncharacterized protein</fullName>
    </submittedName>
</protein>
<comment type="caution">
    <text evidence="1">The sequence shown here is derived from an EMBL/GenBank/DDBJ whole genome shotgun (WGS) entry which is preliminary data.</text>
</comment>
<gene>
    <name evidence="1" type="ORF">CHARACLAT_000129</name>
</gene>
<accession>A0ABU7CLM6</accession>
<evidence type="ECO:0000313" key="2">
    <source>
        <dbReference type="Proteomes" id="UP001352852"/>
    </source>
</evidence>